<dbReference type="Pfam" id="PF04398">
    <property type="entry name" value="DUF538"/>
    <property type="match status" value="1"/>
</dbReference>
<evidence type="ECO:0000313" key="1">
    <source>
        <dbReference type="EMBL" id="GFQ00382.1"/>
    </source>
</evidence>
<dbReference type="EMBL" id="BMAC01000626">
    <property type="protein sequence ID" value="GFQ00382.1"/>
    <property type="molecule type" value="Genomic_DNA"/>
</dbReference>
<dbReference type="InterPro" id="IPR036758">
    <property type="entry name" value="At5g01610-like"/>
</dbReference>
<dbReference type="InterPro" id="IPR007493">
    <property type="entry name" value="DUF538"/>
</dbReference>
<evidence type="ECO:0000313" key="2">
    <source>
        <dbReference type="Proteomes" id="UP000653305"/>
    </source>
</evidence>
<dbReference type="AlphaFoldDB" id="A0A830D1Y8"/>
<keyword evidence="2" id="KW-1185">Reference proteome</keyword>
<dbReference type="Gene3D" id="2.30.240.10">
    <property type="entry name" value="At5g01610-like"/>
    <property type="match status" value="1"/>
</dbReference>
<accession>A0A830D1Y8</accession>
<sequence length="241" mass="26816">MTLYIRNILSPNIVKKQPQESEKKIKNILPVQPSRKNSPEMATNNNHPAKTTIITILTATFTLTLTAAVNPPSSDPAALFRDVLKSNGLPIGLFPKGISDFSHDAASGHFELRLLYPSPCDTKFETHVRYQCNITGSVGYGRIANLSGVAAQELFLWLPVKGVHVDVPSSGLIYFDVGVVFKQFSLSFFEAPKDCDAMEGDDGEDDVVVLFDDREREHFIENRPEEFVRKSFADEEQRAVS</sequence>
<dbReference type="OrthoDB" id="754232at2759"/>
<dbReference type="PANTHER" id="PTHR31676:SF197">
    <property type="entry name" value="DUF538 DOMAIN-CONTAINING PROTEIN"/>
    <property type="match status" value="1"/>
</dbReference>
<dbReference type="FunFam" id="2.30.240.10:FF:000002">
    <property type="entry name" value="Uncharacterized protein At3g07460"/>
    <property type="match status" value="1"/>
</dbReference>
<dbReference type="Proteomes" id="UP000653305">
    <property type="component" value="Unassembled WGS sequence"/>
</dbReference>
<dbReference type="PANTHER" id="PTHR31676">
    <property type="entry name" value="T31J12.3 PROTEIN-RELATED"/>
    <property type="match status" value="1"/>
</dbReference>
<dbReference type="SUPFAM" id="SSF141562">
    <property type="entry name" value="At5g01610-like"/>
    <property type="match status" value="1"/>
</dbReference>
<protein>
    <submittedName>
        <fullName evidence="1">Uncharacterized protein</fullName>
    </submittedName>
</protein>
<proteinExistence type="predicted"/>
<gene>
    <name evidence="1" type="ORF">PHJA_002182200</name>
</gene>
<name>A0A830D1Y8_9LAMI</name>
<reference evidence="1" key="1">
    <citation type="submission" date="2020-07" db="EMBL/GenBank/DDBJ databases">
        <title>Ethylene signaling mediates host invasion by parasitic plants.</title>
        <authorList>
            <person name="Yoshida S."/>
        </authorList>
    </citation>
    <scope>NUCLEOTIDE SEQUENCE</scope>
    <source>
        <strain evidence="1">Okayama</strain>
    </source>
</reference>
<organism evidence="1 2">
    <name type="scientific">Phtheirospermum japonicum</name>
    <dbReference type="NCBI Taxonomy" id="374723"/>
    <lineage>
        <taxon>Eukaryota</taxon>
        <taxon>Viridiplantae</taxon>
        <taxon>Streptophyta</taxon>
        <taxon>Embryophyta</taxon>
        <taxon>Tracheophyta</taxon>
        <taxon>Spermatophyta</taxon>
        <taxon>Magnoliopsida</taxon>
        <taxon>eudicotyledons</taxon>
        <taxon>Gunneridae</taxon>
        <taxon>Pentapetalae</taxon>
        <taxon>asterids</taxon>
        <taxon>lamiids</taxon>
        <taxon>Lamiales</taxon>
        <taxon>Orobanchaceae</taxon>
        <taxon>Orobanchaceae incertae sedis</taxon>
        <taxon>Phtheirospermum</taxon>
    </lineage>
</organism>
<comment type="caution">
    <text evidence="1">The sequence shown here is derived from an EMBL/GenBank/DDBJ whole genome shotgun (WGS) entry which is preliminary data.</text>
</comment>